<evidence type="ECO:0000313" key="9">
    <source>
        <dbReference type="Proteomes" id="UP000490800"/>
    </source>
</evidence>
<dbReference type="InterPro" id="IPR015414">
    <property type="entry name" value="TMEM64"/>
</dbReference>
<keyword evidence="3 6" id="KW-0812">Transmembrane</keyword>
<keyword evidence="5 6" id="KW-0472">Membrane</keyword>
<feature type="domain" description="VTT" evidence="7">
    <location>
        <begin position="74"/>
        <end position="188"/>
    </location>
</feature>
<keyword evidence="4 6" id="KW-1133">Transmembrane helix</keyword>
<feature type="transmembrane region" description="Helical" evidence="6">
    <location>
        <begin position="204"/>
        <end position="221"/>
    </location>
</feature>
<feature type="transmembrane region" description="Helical" evidence="6">
    <location>
        <begin position="94"/>
        <end position="115"/>
    </location>
</feature>
<evidence type="ECO:0000256" key="3">
    <source>
        <dbReference type="ARBA" id="ARBA00022692"/>
    </source>
</evidence>
<sequence length="242" mass="27605">MKGIKLMRSKRLMYVLTLLLILIAIVYFFFYKKDVWNFGSIRMQQLAPWLESLGLFGKTIGVFLVFLQTLFPFVPFVLVAGANVALFGMKWGFVVNYVMSVVASLVGFIAARYFVHAWVEKKLSSKPTIQQFNRKLETQGFLYILLGRLIPVIPSSAINYGAGVTRITLRHFILGTVIGKLPIIYLESLIAHDLFHFQDYKGRLMILVAIFALLILLGSLFKKRLDSRKHTKKVPPRSRQSG</sequence>
<dbReference type="PANTHER" id="PTHR12677">
    <property type="entry name" value="GOLGI APPARATUS MEMBRANE PROTEIN TVP38-RELATED"/>
    <property type="match status" value="1"/>
</dbReference>
<accession>A0A7X3FGK5</accession>
<dbReference type="OrthoDB" id="9812980at2"/>
<gene>
    <name evidence="8" type="ORF">EDM21_06920</name>
</gene>
<dbReference type="EMBL" id="RHLK01000003">
    <property type="protein sequence ID" value="MVO99261.1"/>
    <property type="molecule type" value="Genomic_DNA"/>
</dbReference>
<dbReference type="RefSeq" id="WP_157334155.1">
    <property type="nucleotide sequence ID" value="NZ_RHLK01000003.1"/>
</dbReference>
<dbReference type="PANTHER" id="PTHR12677:SF59">
    <property type="entry name" value="GOLGI APPARATUS MEMBRANE PROTEIN TVP38-RELATED"/>
    <property type="match status" value="1"/>
</dbReference>
<feature type="transmembrane region" description="Helical" evidence="6">
    <location>
        <begin position="12"/>
        <end position="30"/>
    </location>
</feature>
<evidence type="ECO:0000256" key="4">
    <source>
        <dbReference type="ARBA" id="ARBA00022989"/>
    </source>
</evidence>
<dbReference type="Pfam" id="PF09335">
    <property type="entry name" value="VTT_dom"/>
    <property type="match status" value="1"/>
</dbReference>
<dbReference type="InterPro" id="IPR032816">
    <property type="entry name" value="VTT_dom"/>
</dbReference>
<organism evidence="8 9">
    <name type="scientific">Paenibacillus lutrae</name>
    <dbReference type="NCBI Taxonomy" id="2078573"/>
    <lineage>
        <taxon>Bacteria</taxon>
        <taxon>Bacillati</taxon>
        <taxon>Bacillota</taxon>
        <taxon>Bacilli</taxon>
        <taxon>Bacillales</taxon>
        <taxon>Paenibacillaceae</taxon>
        <taxon>Paenibacillus</taxon>
    </lineage>
</organism>
<protein>
    <recommendedName>
        <fullName evidence="6">TVP38/TMEM64 family membrane protein</fullName>
    </recommendedName>
</protein>
<comment type="caution">
    <text evidence="8">The sequence shown here is derived from an EMBL/GenBank/DDBJ whole genome shotgun (WGS) entry which is preliminary data.</text>
</comment>
<evidence type="ECO:0000313" key="8">
    <source>
        <dbReference type="EMBL" id="MVO99261.1"/>
    </source>
</evidence>
<evidence type="ECO:0000256" key="6">
    <source>
        <dbReference type="RuleBase" id="RU366058"/>
    </source>
</evidence>
<dbReference type="AlphaFoldDB" id="A0A7X3FGK5"/>
<comment type="subcellular location">
    <subcellularLocation>
        <location evidence="1 6">Cell membrane</location>
        <topology evidence="1 6">Multi-pass membrane protein</topology>
    </subcellularLocation>
</comment>
<evidence type="ECO:0000256" key="1">
    <source>
        <dbReference type="ARBA" id="ARBA00004651"/>
    </source>
</evidence>
<evidence type="ECO:0000259" key="7">
    <source>
        <dbReference type="Pfam" id="PF09335"/>
    </source>
</evidence>
<feature type="transmembrane region" description="Helical" evidence="6">
    <location>
        <begin position="141"/>
        <end position="160"/>
    </location>
</feature>
<evidence type="ECO:0000256" key="2">
    <source>
        <dbReference type="ARBA" id="ARBA00022475"/>
    </source>
</evidence>
<dbReference type="GO" id="GO:0005886">
    <property type="term" value="C:plasma membrane"/>
    <property type="evidence" value="ECO:0007669"/>
    <property type="project" value="UniProtKB-SubCell"/>
</dbReference>
<comment type="similarity">
    <text evidence="6">Belongs to the TVP38/TMEM64 family.</text>
</comment>
<reference evidence="8 9" key="1">
    <citation type="journal article" date="2019" name="Microorganisms">
        <title>Paenibacillus lutrae sp. nov., A Chitinolytic Species Isolated from A River Otter in Castril Natural Park, Granada, Spain.</title>
        <authorList>
            <person name="Rodriguez M."/>
            <person name="Reina J.C."/>
            <person name="Bejar V."/>
            <person name="Llamas I."/>
        </authorList>
    </citation>
    <scope>NUCLEOTIDE SEQUENCE [LARGE SCALE GENOMIC DNA]</scope>
    <source>
        <strain evidence="8 9">N10</strain>
    </source>
</reference>
<name>A0A7X3FGK5_9BACL</name>
<proteinExistence type="inferred from homology"/>
<keyword evidence="9" id="KW-1185">Reference proteome</keyword>
<dbReference type="Proteomes" id="UP000490800">
    <property type="component" value="Unassembled WGS sequence"/>
</dbReference>
<evidence type="ECO:0000256" key="5">
    <source>
        <dbReference type="ARBA" id="ARBA00023136"/>
    </source>
</evidence>
<feature type="transmembrane region" description="Helical" evidence="6">
    <location>
        <begin position="60"/>
        <end position="87"/>
    </location>
</feature>
<feature type="transmembrane region" description="Helical" evidence="6">
    <location>
        <begin position="172"/>
        <end position="192"/>
    </location>
</feature>
<keyword evidence="2 6" id="KW-1003">Cell membrane</keyword>